<dbReference type="InterPro" id="IPR015943">
    <property type="entry name" value="WD40/YVTN_repeat-like_dom_sf"/>
</dbReference>
<feature type="region of interest" description="Disordered" evidence="5">
    <location>
        <begin position="356"/>
        <end position="398"/>
    </location>
</feature>
<evidence type="ECO:0000256" key="4">
    <source>
        <dbReference type="ARBA" id="ARBA00040390"/>
    </source>
</evidence>
<keyword evidence="2" id="KW-0677">Repeat</keyword>
<evidence type="ECO:0000256" key="3">
    <source>
        <dbReference type="ARBA" id="ARBA00038394"/>
    </source>
</evidence>
<feature type="region of interest" description="Disordered" evidence="5">
    <location>
        <begin position="465"/>
        <end position="495"/>
    </location>
</feature>
<organism evidence="6">
    <name type="scientific">Noctiluca scintillans</name>
    <name type="common">Sea sparkle</name>
    <name type="synonym">Red tide dinoflagellate</name>
    <dbReference type="NCBI Taxonomy" id="2966"/>
    <lineage>
        <taxon>Eukaryota</taxon>
        <taxon>Sar</taxon>
        <taxon>Alveolata</taxon>
        <taxon>Dinophyceae</taxon>
        <taxon>Noctilucales</taxon>
        <taxon>Noctilucaceae</taxon>
        <taxon>Noctiluca</taxon>
    </lineage>
</organism>
<dbReference type="EMBL" id="HBFQ01026806">
    <property type="protein sequence ID" value="CAD8844569.1"/>
    <property type="molecule type" value="Transcribed_RNA"/>
</dbReference>
<evidence type="ECO:0000313" key="6">
    <source>
        <dbReference type="EMBL" id="CAD8844569.1"/>
    </source>
</evidence>
<dbReference type="InterPro" id="IPR011047">
    <property type="entry name" value="Quinoprotein_ADH-like_sf"/>
</dbReference>
<comment type="similarity">
    <text evidence="3">Belongs to the WD repeat STRAP family.</text>
</comment>
<name>A0A7S1A6W4_NOCSC</name>
<evidence type="ECO:0000256" key="1">
    <source>
        <dbReference type="ARBA" id="ARBA00022574"/>
    </source>
</evidence>
<dbReference type="SUPFAM" id="SSF50998">
    <property type="entry name" value="Quinoprotein alcohol dehydrogenase-like"/>
    <property type="match status" value="1"/>
</dbReference>
<reference evidence="6" key="1">
    <citation type="submission" date="2021-01" db="EMBL/GenBank/DDBJ databases">
        <authorList>
            <person name="Corre E."/>
            <person name="Pelletier E."/>
            <person name="Niang G."/>
            <person name="Scheremetjew M."/>
            <person name="Finn R."/>
            <person name="Kale V."/>
            <person name="Holt S."/>
            <person name="Cochrane G."/>
            <person name="Meng A."/>
            <person name="Brown T."/>
            <person name="Cohen L."/>
        </authorList>
    </citation>
    <scope>NUCLEOTIDE SEQUENCE</scope>
</reference>
<feature type="compositionally biased region" description="Polar residues" evidence="5">
    <location>
        <begin position="359"/>
        <end position="377"/>
    </location>
</feature>
<sequence>MASGLAVRLDAEEAWQRAVARVQQLRNEGPLSAKADPSPFGLEAHQKHWFSEKPSSFTPRNPRQPQKVLNATQQILAMCWIPEHGTLVTADGGRELVYWVVGTAEKLWTVKTGYEIRSLCFVSPDQIISGDEGGNLTIWDMSGTQRQQLSCGSMVMSVIHAPDLDAMLCGCLEGEVLFWDTSFTEKRSTIMCEDHLMGLCYASECGALVTADGQFCKATVWDAVSGEKRQELHCDDWVVSVAYAADLQVVIAGDEGHKVTMWDVNSGLRRWEVTCGGPVHTIAYEQSMEAVIANDMDEVSIWNVSTGLLRERIPGTCTSRSRDGLRSIIYTPSGEIIQGDFWGRVSFWPVRRPSKATEHASSGPTLQPQSETESQLGNSASVAVPASNSYSPSERPLSARVGWPSEQFGIKSGCSFVAGARSVHQWPSEQLGSSCAKEQSGLVLGLTSATKSLRWPSEQLGASKTGYSLGKSPGWPSEQLQARRGRLRSGGQLGARSNQFLDGHLVSAAR</sequence>
<evidence type="ECO:0000256" key="2">
    <source>
        <dbReference type="ARBA" id="ARBA00022737"/>
    </source>
</evidence>
<evidence type="ECO:0000256" key="5">
    <source>
        <dbReference type="SAM" id="MobiDB-lite"/>
    </source>
</evidence>
<dbReference type="InterPro" id="IPR001680">
    <property type="entry name" value="WD40_rpt"/>
</dbReference>
<proteinExistence type="inferred from homology"/>
<dbReference type="AlphaFoldDB" id="A0A7S1A6W4"/>
<protein>
    <recommendedName>
        <fullName evidence="4">Serine-threonine kinase receptor-associated protein</fullName>
    </recommendedName>
</protein>
<keyword evidence="1" id="KW-0853">WD repeat</keyword>
<dbReference type="SMART" id="SM00320">
    <property type="entry name" value="WD40"/>
    <property type="match status" value="4"/>
</dbReference>
<dbReference type="PANTHER" id="PTHR19877">
    <property type="entry name" value="EUKARYOTIC TRANSLATION INITIATION FACTOR 3 SUBUNIT I"/>
    <property type="match status" value="1"/>
</dbReference>
<feature type="compositionally biased region" description="Low complexity" evidence="5">
    <location>
        <begin position="378"/>
        <end position="393"/>
    </location>
</feature>
<dbReference type="Gene3D" id="2.130.10.10">
    <property type="entry name" value="YVTN repeat-like/Quinoprotein amine dehydrogenase"/>
    <property type="match status" value="2"/>
</dbReference>
<accession>A0A7S1A6W4</accession>
<gene>
    <name evidence="6" type="ORF">NSCI0253_LOCUS18919</name>
</gene>
<dbReference type="GO" id="GO:0003723">
    <property type="term" value="F:RNA binding"/>
    <property type="evidence" value="ECO:0007669"/>
    <property type="project" value="TreeGrafter"/>
</dbReference>